<organism evidence="9 10">
    <name type="scientific">Moelleriella libera RCEF 2490</name>
    <dbReference type="NCBI Taxonomy" id="1081109"/>
    <lineage>
        <taxon>Eukaryota</taxon>
        <taxon>Fungi</taxon>
        <taxon>Dikarya</taxon>
        <taxon>Ascomycota</taxon>
        <taxon>Pezizomycotina</taxon>
        <taxon>Sordariomycetes</taxon>
        <taxon>Hypocreomycetidae</taxon>
        <taxon>Hypocreales</taxon>
        <taxon>Clavicipitaceae</taxon>
        <taxon>Moelleriella</taxon>
    </lineage>
</organism>
<evidence type="ECO:0000256" key="1">
    <source>
        <dbReference type="ARBA" id="ARBA00004651"/>
    </source>
</evidence>
<dbReference type="GO" id="GO:0005886">
    <property type="term" value="C:plasma membrane"/>
    <property type="evidence" value="ECO:0007669"/>
    <property type="project" value="UniProtKB-SubCell"/>
</dbReference>
<feature type="transmembrane region" description="Helical" evidence="8">
    <location>
        <begin position="345"/>
        <end position="364"/>
    </location>
</feature>
<dbReference type="PANTHER" id="PTHR31686">
    <property type="match status" value="1"/>
</dbReference>
<feature type="transmembrane region" description="Helical" evidence="8">
    <location>
        <begin position="86"/>
        <end position="105"/>
    </location>
</feature>
<dbReference type="Gene3D" id="1.50.10.150">
    <property type="entry name" value="Voltage-dependent anion channel"/>
    <property type="match status" value="2"/>
</dbReference>
<sequence>MPAATSTSRNPACAIAASNGNTAAGDLIESNGNVSQTTGPPCGKEKTQLQGWRHIIRNFTPSWFAVNMGTGIVSILIHNLPYNAPWLQYISYIFFGLNVLLFGIFSCMSVARQWGNWLVYVAWALWWVDVLCSIATAISMPFIVMLRHKPGLSNTTAALLLPIVPAIVAAATGGIVADALPSHDHAFMTLISSYILWGIGECLSACVLALYFHRLTIHSLPPREVIVSVFLPVGPLGQGGFGIQQLGKVAVKLLPDTRVFQQAGVDTLRGAEALYVLGVFSGMIMWGFALVWVCFAVISLATIRGFPFNMGWWGFTFPLGVWATCSSLLAVNLDSAFFKVATTPMSIAAPQVITLIVLVLWVMVAGRTLQLAIKGDMFFAPCLKDIREKESSGDGDRRV</sequence>
<dbReference type="CDD" id="cd09318">
    <property type="entry name" value="TDT_SSU1"/>
    <property type="match status" value="1"/>
</dbReference>
<feature type="transmembrane region" description="Helical" evidence="8">
    <location>
        <begin position="156"/>
        <end position="177"/>
    </location>
</feature>
<keyword evidence="4" id="KW-1003">Cell membrane</keyword>
<evidence type="ECO:0000256" key="3">
    <source>
        <dbReference type="ARBA" id="ARBA00022448"/>
    </source>
</evidence>
<evidence type="ECO:0000256" key="6">
    <source>
        <dbReference type="ARBA" id="ARBA00022989"/>
    </source>
</evidence>
<evidence type="ECO:0000256" key="7">
    <source>
        <dbReference type="ARBA" id="ARBA00023136"/>
    </source>
</evidence>
<evidence type="ECO:0000313" key="9">
    <source>
        <dbReference type="EMBL" id="KZZ90439.1"/>
    </source>
</evidence>
<dbReference type="OrthoDB" id="1099at2759"/>
<keyword evidence="10" id="KW-1185">Reference proteome</keyword>
<dbReference type="PANTHER" id="PTHR31686:SF1">
    <property type="entry name" value="SULFITE EFFLUX PUMP SSU1"/>
    <property type="match status" value="1"/>
</dbReference>
<dbReference type="InterPro" id="IPR038665">
    <property type="entry name" value="Voltage-dep_anion_channel_sf"/>
</dbReference>
<feature type="transmembrane region" description="Helical" evidence="8">
    <location>
        <begin position="274"/>
        <end position="300"/>
    </location>
</feature>
<keyword evidence="5 8" id="KW-0812">Transmembrane</keyword>
<name>A0A167XTA8_9HYPO</name>
<dbReference type="GO" id="GO:0000319">
    <property type="term" value="F:sulfite transmembrane transporter activity"/>
    <property type="evidence" value="ECO:0007669"/>
    <property type="project" value="TreeGrafter"/>
</dbReference>
<proteinExistence type="inferred from homology"/>
<accession>A0A167XTA8</accession>
<protein>
    <submittedName>
        <fullName evidence="9">C4-dicarboxylate transporter/malic acid transport protein</fullName>
    </submittedName>
</protein>
<comment type="caution">
    <text evidence="9">The sequence shown here is derived from an EMBL/GenBank/DDBJ whole genome shotgun (WGS) entry which is preliminary data.</text>
</comment>
<dbReference type="Proteomes" id="UP000078544">
    <property type="component" value="Unassembled WGS sequence"/>
</dbReference>
<feature type="transmembrane region" description="Helical" evidence="8">
    <location>
        <begin position="117"/>
        <end position="144"/>
    </location>
</feature>
<evidence type="ECO:0000256" key="4">
    <source>
        <dbReference type="ARBA" id="ARBA00022475"/>
    </source>
</evidence>
<keyword evidence="7 8" id="KW-0472">Membrane</keyword>
<dbReference type="Pfam" id="PF03595">
    <property type="entry name" value="SLAC1"/>
    <property type="match status" value="2"/>
</dbReference>
<reference evidence="9 10" key="1">
    <citation type="journal article" date="2016" name="Genome Biol. Evol.">
        <title>Divergent and convergent evolution of fungal pathogenicity.</title>
        <authorList>
            <person name="Shang Y."/>
            <person name="Xiao G."/>
            <person name="Zheng P."/>
            <person name="Cen K."/>
            <person name="Zhan S."/>
            <person name="Wang C."/>
        </authorList>
    </citation>
    <scope>NUCLEOTIDE SEQUENCE [LARGE SCALE GENOMIC DNA]</scope>
    <source>
        <strain evidence="9 10">RCEF 2490</strain>
    </source>
</reference>
<evidence type="ECO:0000256" key="5">
    <source>
        <dbReference type="ARBA" id="ARBA00022692"/>
    </source>
</evidence>
<comment type="subcellular location">
    <subcellularLocation>
        <location evidence="1">Cell membrane</location>
        <topology evidence="1">Multi-pass membrane protein</topology>
    </subcellularLocation>
</comment>
<keyword evidence="6 8" id="KW-1133">Transmembrane helix</keyword>
<feature type="transmembrane region" description="Helical" evidence="8">
    <location>
        <begin position="312"/>
        <end position="333"/>
    </location>
</feature>
<gene>
    <name evidence="9" type="ORF">AAL_07125</name>
</gene>
<evidence type="ECO:0000256" key="2">
    <source>
        <dbReference type="ARBA" id="ARBA00008566"/>
    </source>
</evidence>
<evidence type="ECO:0000313" key="10">
    <source>
        <dbReference type="Proteomes" id="UP000078544"/>
    </source>
</evidence>
<dbReference type="AlphaFoldDB" id="A0A167XTA8"/>
<dbReference type="InterPro" id="IPR051629">
    <property type="entry name" value="Sulfite_efflux_TDT"/>
</dbReference>
<evidence type="ECO:0000256" key="8">
    <source>
        <dbReference type="SAM" id="Phobius"/>
    </source>
</evidence>
<comment type="similarity">
    <text evidence="2">Belongs to the tellurite-resistance/dicarboxylate transporter (TDT) family.</text>
</comment>
<keyword evidence="3" id="KW-0813">Transport</keyword>
<feature type="transmembrane region" description="Helical" evidence="8">
    <location>
        <begin position="189"/>
        <end position="212"/>
    </location>
</feature>
<feature type="transmembrane region" description="Helical" evidence="8">
    <location>
        <begin position="62"/>
        <end position="80"/>
    </location>
</feature>
<dbReference type="InterPro" id="IPR004695">
    <property type="entry name" value="SLAC1/Mae1/Ssu1/TehA"/>
</dbReference>
<dbReference type="EMBL" id="AZGY01000021">
    <property type="protein sequence ID" value="KZZ90439.1"/>
    <property type="molecule type" value="Genomic_DNA"/>
</dbReference>